<evidence type="ECO:0000256" key="1">
    <source>
        <dbReference type="ARBA" id="ARBA00022443"/>
    </source>
</evidence>
<dbReference type="InterPro" id="IPR001452">
    <property type="entry name" value="SH3_domain"/>
</dbReference>
<dbReference type="Proteomes" id="UP000612746">
    <property type="component" value="Unassembled WGS sequence"/>
</dbReference>
<evidence type="ECO:0000256" key="2">
    <source>
        <dbReference type="PROSITE-ProRule" id="PRU00192"/>
    </source>
</evidence>
<comment type="caution">
    <text evidence="5">The sequence shown here is derived from an EMBL/GenBank/DDBJ whole genome shotgun (WGS) entry which is preliminary data.</text>
</comment>
<gene>
    <name evidence="5" type="ORF">INT44_007708</name>
</gene>
<keyword evidence="1 2" id="KW-0728">SH3 domain</keyword>
<evidence type="ECO:0000313" key="5">
    <source>
        <dbReference type="EMBL" id="KAG2175220.1"/>
    </source>
</evidence>
<accession>A0A8H7UA10</accession>
<evidence type="ECO:0000259" key="4">
    <source>
        <dbReference type="PROSITE" id="PS50002"/>
    </source>
</evidence>
<proteinExistence type="predicted"/>
<reference evidence="5" key="1">
    <citation type="submission" date="2020-12" db="EMBL/GenBank/DDBJ databases">
        <title>Metabolic potential, ecology and presence of endohyphal bacteria is reflected in genomic diversity of Mucoromycotina.</title>
        <authorList>
            <person name="Muszewska A."/>
            <person name="Okrasinska A."/>
            <person name="Steczkiewicz K."/>
            <person name="Drgas O."/>
            <person name="Orlowska M."/>
            <person name="Perlinska-Lenart U."/>
            <person name="Aleksandrzak-Piekarczyk T."/>
            <person name="Szatraj K."/>
            <person name="Zielenkiewicz U."/>
            <person name="Pilsyk S."/>
            <person name="Malc E."/>
            <person name="Mieczkowski P."/>
            <person name="Kruszewska J.S."/>
            <person name="Biernat P."/>
            <person name="Pawlowska J."/>
        </authorList>
    </citation>
    <scope>NUCLEOTIDE SEQUENCE</scope>
    <source>
        <strain evidence="5">WA0000051536</strain>
    </source>
</reference>
<feature type="domain" description="SH3" evidence="4">
    <location>
        <begin position="52"/>
        <end position="111"/>
    </location>
</feature>
<keyword evidence="6" id="KW-1185">Reference proteome</keyword>
<dbReference type="OrthoDB" id="159449at2759"/>
<dbReference type="Gene3D" id="2.30.30.40">
    <property type="entry name" value="SH3 Domains"/>
    <property type="match status" value="1"/>
</dbReference>
<feature type="region of interest" description="Disordered" evidence="3">
    <location>
        <begin position="144"/>
        <end position="188"/>
    </location>
</feature>
<dbReference type="EMBL" id="JAEPRA010000015">
    <property type="protein sequence ID" value="KAG2175220.1"/>
    <property type="molecule type" value="Genomic_DNA"/>
</dbReference>
<name>A0A8H7UA10_9FUNG</name>
<evidence type="ECO:0000256" key="3">
    <source>
        <dbReference type="SAM" id="MobiDB-lite"/>
    </source>
</evidence>
<evidence type="ECO:0000313" key="6">
    <source>
        <dbReference type="Proteomes" id="UP000612746"/>
    </source>
</evidence>
<dbReference type="SUPFAM" id="SSF50044">
    <property type="entry name" value="SH3-domain"/>
    <property type="match status" value="1"/>
</dbReference>
<protein>
    <recommendedName>
        <fullName evidence="4">SH3 domain-containing protein</fullName>
    </recommendedName>
</protein>
<dbReference type="AlphaFoldDB" id="A0A8H7UA10"/>
<feature type="non-terminal residue" evidence="5">
    <location>
        <position position="188"/>
    </location>
</feature>
<dbReference type="PROSITE" id="PS50002">
    <property type="entry name" value="SH3"/>
    <property type="match status" value="1"/>
</dbReference>
<sequence length="188" mass="21101">MRTITKHTSTDLEQVDLRIRQALKNLDISEVADVDLLQDSTVQGIRRFAENGGLGSCVAKVDVLAEDEEDLMFLAGERIIVLKYVEKDQYLGYCEGVVGNFSADNVHFVELDPRVLDSFDADPYDEMVDFAYENRRLSDSWHSHATWQSDHPDGPHPGAKRSVYSTASFHSNPSDGAVERPSYSRSSM</sequence>
<feature type="compositionally biased region" description="Polar residues" evidence="3">
    <location>
        <begin position="163"/>
        <end position="174"/>
    </location>
</feature>
<dbReference type="InterPro" id="IPR036028">
    <property type="entry name" value="SH3-like_dom_sf"/>
</dbReference>
<organism evidence="5 6">
    <name type="scientific">Umbelopsis vinacea</name>
    <dbReference type="NCBI Taxonomy" id="44442"/>
    <lineage>
        <taxon>Eukaryota</taxon>
        <taxon>Fungi</taxon>
        <taxon>Fungi incertae sedis</taxon>
        <taxon>Mucoromycota</taxon>
        <taxon>Mucoromycotina</taxon>
        <taxon>Umbelopsidomycetes</taxon>
        <taxon>Umbelopsidales</taxon>
        <taxon>Umbelopsidaceae</taxon>
        <taxon>Umbelopsis</taxon>
    </lineage>
</organism>